<accession>A0A4Z1CX48</accession>
<feature type="region of interest" description="Disordered" evidence="1">
    <location>
        <begin position="1"/>
        <end position="23"/>
    </location>
</feature>
<name>A0A4Z1CX48_STRGP</name>
<gene>
    <name evidence="2" type="ORF">E5082_31635</name>
</gene>
<protein>
    <submittedName>
        <fullName evidence="2">Uncharacterized protein</fullName>
    </submittedName>
</protein>
<evidence type="ECO:0000256" key="1">
    <source>
        <dbReference type="SAM" id="MobiDB-lite"/>
    </source>
</evidence>
<dbReference type="RefSeq" id="WP_135794651.1">
    <property type="nucleotide sequence ID" value="NZ_JBEPFF010000022.1"/>
</dbReference>
<comment type="caution">
    <text evidence="2">The sequence shown here is derived from an EMBL/GenBank/DDBJ whole genome shotgun (WGS) entry which is preliminary data.</text>
</comment>
<organism evidence="2 3">
    <name type="scientific">Streptomyces griseoluteus</name>
    <dbReference type="NCBI Taxonomy" id="29306"/>
    <lineage>
        <taxon>Bacteria</taxon>
        <taxon>Bacillati</taxon>
        <taxon>Actinomycetota</taxon>
        <taxon>Actinomycetes</taxon>
        <taxon>Kitasatosporales</taxon>
        <taxon>Streptomycetaceae</taxon>
        <taxon>Streptomyces</taxon>
    </lineage>
</organism>
<keyword evidence="3" id="KW-1185">Reference proteome</keyword>
<evidence type="ECO:0000313" key="2">
    <source>
        <dbReference type="EMBL" id="TGN73558.1"/>
    </source>
</evidence>
<dbReference type="EMBL" id="SRRU01000018">
    <property type="protein sequence ID" value="TGN73558.1"/>
    <property type="molecule type" value="Genomic_DNA"/>
</dbReference>
<dbReference type="Proteomes" id="UP000298513">
    <property type="component" value="Unassembled WGS sequence"/>
</dbReference>
<feature type="compositionally biased region" description="Low complexity" evidence="1">
    <location>
        <begin position="14"/>
        <end position="23"/>
    </location>
</feature>
<reference evidence="2 3" key="1">
    <citation type="submission" date="2019-04" db="EMBL/GenBank/DDBJ databases">
        <title>Streptomyces sp. nov. Bv016 isolated from bark of Buahinia variegata.</title>
        <authorList>
            <person name="Kanchanasin P."/>
            <person name="Tanasupawat S."/>
            <person name="Yuki M."/>
            <person name="Kudo T."/>
        </authorList>
    </citation>
    <scope>NUCLEOTIDE SEQUENCE [LARGE SCALE GENOMIC DNA]</scope>
    <source>
        <strain evidence="2 3">JCM 4765</strain>
    </source>
</reference>
<proteinExistence type="predicted"/>
<evidence type="ECO:0000313" key="3">
    <source>
        <dbReference type="Proteomes" id="UP000298513"/>
    </source>
</evidence>
<sequence length="137" mass="14103">MSVRTAYPGCDASHVPATPGHPAAPVAGPAGRFNSLLEHARAAAAVIRARVAAVVDLALAAVDVTATVFVMNEGGRFHHRHRHLLTEARPATSPSSCAAAAATPSWTTELWPPPLPPTAWTSASRRPCAACPGTSPC</sequence>
<dbReference type="AlphaFoldDB" id="A0A4Z1CX48"/>